<dbReference type="Pfam" id="PF05147">
    <property type="entry name" value="LANC_like"/>
    <property type="match status" value="1"/>
</dbReference>
<reference evidence="2" key="1">
    <citation type="submission" date="2022-03" db="EMBL/GenBank/DDBJ databases">
        <authorList>
            <person name="Santos J.D.N."/>
            <person name="Kallscheuer N."/>
            <person name="Jogler C."/>
            <person name="Lage O.M."/>
        </authorList>
    </citation>
    <scope>NUCLEOTIDE SEQUENCE</scope>
    <source>
        <strain evidence="2">M600PL45_2</strain>
    </source>
</reference>
<dbReference type="InterPro" id="IPR025410">
    <property type="entry name" value="Lant_dehyd"/>
</dbReference>
<evidence type="ECO:0000313" key="3">
    <source>
        <dbReference type="Proteomes" id="UP001166784"/>
    </source>
</evidence>
<evidence type="ECO:0000259" key="1">
    <source>
        <dbReference type="Pfam" id="PF13575"/>
    </source>
</evidence>
<feature type="domain" description="Lantibiotic biosynthesis protein dehydration" evidence="1">
    <location>
        <begin position="107"/>
        <end position="480"/>
    </location>
</feature>
<keyword evidence="3" id="KW-1185">Reference proteome</keyword>
<dbReference type="SMART" id="SM01260">
    <property type="entry name" value="LANC_like"/>
    <property type="match status" value="1"/>
</dbReference>
<dbReference type="InterPro" id="IPR007822">
    <property type="entry name" value="LANC-like"/>
</dbReference>
<protein>
    <submittedName>
        <fullName evidence="2">Type 2 lanthipeptide synthetase LanM</fullName>
    </submittedName>
</protein>
<dbReference type="Proteomes" id="UP001166784">
    <property type="component" value="Unassembled WGS sequence"/>
</dbReference>
<sequence>MSEPEVSIPAFLPFYVHLAPRGDVESALRDAVAPVAAPGAVEDLLDDAWHGLVAAVEGQSFRTLIGEFHAFRERRGLPMTAEGDEALTLFREHLGDADNCREITGRYPVLKQRVTTILHNSLSAYGDVFAAYAQDEAQLKAAGLVPSPEPGGLKKIVFSGSDPHNENRQVVHVRLAGGTRLVFKPRALVSDRFVKDLYAAADPYLRHSLRECIPVSVTSGKHGWQQFAESKAMDSPDQPARYFYRFGALCAILGSIGASDLHDENLLACGENPCVIDTETMTRADAGVENDSLPHVIMNHMKLSVVSTMLVPMVDPTSPIDINMAGVGVAGDQKSKNLTRPVVRDNTTDNISVKWEPVTYKHHGNVSRLGDRRLSATEYFADTLEGYFDALEFVRGDGIVKILDAYPEMTVRSLLRSTMVYSRFLDAFTHPRYLGEPAEAARLLGLLKNMPEYLSPEAAEYAREEERSALFSGNVPYFVTRSDSTELATHRSSFPGVYKTTPIEMARRGVEQNAARTDLYHQFLLEECFGEAVADDDLAGLSSESLFGQHSLTRARAGSWWPEIARKIDAVSVPFEGPDGRETGWLCGIGPERNAPTMTAGNFVSFHDSGGIVTFLERAARDGKDAEAAYRSADRGLRSLLARYGESLMQTPESVFTGAASMLLARPGGVEADWLAQIFEKLEERAESDELEKDLANGPAGMLMALLSRVEMSRSASRTAFRSESSRVESSAEWSDGGPYGEARLARLRELTLAHLAAPRTAEWFDVAHGELGLRWALSRTGRVLGDDRLVEESAEWLLARREFDGESPYAGWCNGAAGLLLASAEILTAAGRQERLHGARLGELVDKATTITPDRPLDLSVCHGSSGVVQSLIAAAGILGDESLVSRAQDYQERVLDTARAHGFYTGAGGRTSLLGYMFGWSGIGDTDAVLQLAVKAEGTGSQDFHIPVALCCGVPERRTAVQHQEVPK</sequence>
<dbReference type="RefSeq" id="WP_241058423.1">
    <property type="nucleotide sequence ID" value="NZ_JAKWJU010000002.1"/>
</dbReference>
<gene>
    <name evidence="2" type="primary">lanM</name>
    <name evidence="2" type="ORF">MMA15_07885</name>
</gene>
<dbReference type="SUPFAM" id="SSF158745">
    <property type="entry name" value="LanC-like"/>
    <property type="match status" value="1"/>
</dbReference>
<organism evidence="2 3">
    <name type="scientific">Streptomyces marispadix</name>
    <dbReference type="NCBI Taxonomy" id="2922868"/>
    <lineage>
        <taxon>Bacteria</taxon>
        <taxon>Bacillati</taxon>
        <taxon>Actinomycetota</taxon>
        <taxon>Actinomycetes</taxon>
        <taxon>Kitasatosporales</taxon>
        <taxon>Streptomycetaceae</taxon>
        <taxon>Streptomyces</taxon>
    </lineage>
</organism>
<dbReference type="EMBL" id="JAKWJU010000002">
    <property type="protein sequence ID" value="MCH6160339.1"/>
    <property type="molecule type" value="Genomic_DNA"/>
</dbReference>
<dbReference type="InterPro" id="IPR017146">
    <property type="entry name" value="Lanti_2_LanM"/>
</dbReference>
<reference evidence="2" key="2">
    <citation type="journal article" date="2023" name="Int. J. Syst. Evol. Microbiol.">
        <title>Streptomyces marispadix sp. nov., isolated from marine beach sediment of the Northern Coast of Portugal.</title>
        <authorList>
            <person name="dos Santos J.D.N."/>
            <person name="Vitorino I.R."/>
            <person name="Kallscheuer N."/>
            <person name="Srivastava A."/>
            <person name="Krautwurst S."/>
            <person name="Marz M."/>
            <person name="Jogler C."/>
            <person name="Lobo Da Cunha A."/>
            <person name="Catita J."/>
            <person name="Goncalves H."/>
            <person name="Gonzalez I."/>
            <person name="Reyes F."/>
            <person name="Lage O.M."/>
        </authorList>
    </citation>
    <scope>NUCLEOTIDE SEQUENCE</scope>
    <source>
        <strain evidence="2">M600PL45_2</strain>
    </source>
</reference>
<dbReference type="PIRSF" id="PIRSF037228">
    <property type="entry name" value="Lant_mod_RumM"/>
    <property type="match status" value="1"/>
</dbReference>
<proteinExistence type="predicted"/>
<comment type="caution">
    <text evidence="2">The sequence shown here is derived from an EMBL/GenBank/DDBJ whole genome shotgun (WGS) entry which is preliminary data.</text>
</comment>
<accession>A0ABS9SVN0</accession>
<evidence type="ECO:0000313" key="2">
    <source>
        <dbReference type="EMBL" id="MCH6160339.1"/>
    </source>
</evidence>
<dbReference type="NCBIfam" id="TIGR03897">
    <property type="entry name" value="lanti_2_LanM"/>
    <property type="match status" value="1"/>
</dbReference>
<dbReference type="Pfam" id="PF13575">
    <property type="entry name" value="DUF4135"/>
    <property type="match status" value="1"/>
</dbReference>
<dbReference type="Gene3D" id="1.50.10.20">
    <property type="match status" value="1"/>
</dbReference>
<name>A0ABS9SVN0_9ACTN</name>